<dbReference type="GO" id="GO:0003747">
    <property type="term" value="F:translation release factor activity"/>
    <property type="evidence" value="ECO:0007669"/>
    <property type="project" value="InterPro"/>
</dbReference>
<dbReference type="InterPro" id="IPR050057">
    <property type="entry name" value="Prokaryotic/Mito_RF"/>
</dbReference>
<dbReference type="InterPro" id="IPR017509">
    <property type="entry name" value="PrfH"/>
</dbReference>
<sequence length="204" mass="22272">MSLRLLITSGRGPAECRIALGRVVRLLRREAEAAGLDLCEIAGPAHPQGHGPASVVLVLDGPEAARLAAAWSGTIQWIAQSPVRPHHKRKNWFVSVSQLPPLPTAEAVREADVRFEAFRAGGPGGQHQNTTDSAVRATHGPTGLRVVAREERSQHRNRDIALKRLAELVEIRSALEHGALQDEAQRRHDALERGNPIRVLRDEA</sequence>
<evidence type="ECO:0000313" key="4">
    <source>
        <dbReference type="Proteomes" id="UP000583454"/>
    </source>
</evidence>
<protein>
    <submittedName>
        <fullName evidence="3">Peptide chain release factor</fullName>
    </submittedName>
</protein>
<accession>A0A840ZLY6</accession>
<dbReference type="Gene3D" id="3.30.160.20">
    <property type="match status" value="1"/>
</dbReference>
<dbReference type="SUPFAM" id="SSF75620">
    <property type="entry name" value="Release factor"/>
    <property type="match status" value="1"/>
</dbReference>
<dbReference type="PANTHER" id="PTHR43804">
    <property type="entry name" value="LD18447P"/>
    <property type="match status" value="1"/>
</dbReference>
<comment type="similarity">
    <text evidence="1">Belongs to the prokaryotic/mitochondrial release factor family.</text>
</comment>
<dbReference type="InterPro" id="IPR045853">
    <property type="entry name" value="Pep_chain_release_fac_I_sf"/>
</dbReference>
<dbReference type="EMBL" id="JACHOP010000009">
    <property type="protein sequence ID" value="MBB5757793.1"/>
    <property type="molecule type" value="Genomic_DNA"/>
</dbReference>
<comment type="caution">
    <text evidence="3">The sequence shown here is derived from an EMBL/GenBank/DDBJ whole genome shotgun (WGS) entry which is preliminary data.</text>
</comment>
<dbReference type="Proteomes" id="UP000583454">
    <property type="component" value="Unassembled WGS sequence"/>
</dbReference>
<proteinExistence type="inferred from homology"/>
<keyword evidence="4" id="KW-1185">Reference proteome</keyword>
<dbReference type="NCBIfam" id="TIGR03072">
    <property type="entry name" value="release_prfH"/>
    <property type="match status" value="1"/>
</dbReference>
<feature type="domain" description="Prokaryotic-type class I peptide chain release factors" evidence="2">
    <location>
        <begin position="107"/>
        <end position="186"/>
    </location>
</feature>
<evidence type="ECO:0000313" key="3">
    <source>
        <dbReference type="EMBL" id="MBB5757793.1"/>
    </source>
</evidence>
<dbReference type="Pfam" id="PF00472">
    <property type="entry name" value="RF-1"/>
    <property type="match status" value="1"/>
</dbReference>
<organism evidence="3 4">
    <name type="scientific">Methylorubrum rhodinum</name>
    <dbReference type="NCBI Taxonomy" id="29428"/>
    <lineage>
        <taxon>Bacteria</taxon>
        <taxon>Pseudomonadati</taxon>
        <taxon>Pseudomonadota</taxon>
        <taxon>Alphaproteobacteria</taxon>
        <taxon>Hyphomicrobiales</taxon>
        <taxon>Methylobacteriaceae</taxon>
        <taxon>Methylorubrum</taxon>
    </lineage>
</organism>
<evidence type="ECO:0000256" key="1">
    <source>
        <dbReference type="ARBA" id="ARBA00010835"/>
    </source>
</evidence>
<dbReference type="AlphaFoldDB" id="A0A840ZLY6"/>
<dbReference type="Gene3D" id="3.30.70.1660">
    <property type="match status" value="1"/>
</dbReference>
<reference evidence="3 4" key="1">
    <citation type="submission" date="2020-08" db="EMBL/GenBank/DDBJ databases">
        <title>Genomic Encyclopedia of Type Strains, Phase IV (KMG-IV): sequencing the most valuable type-strain genomes for metagenomic binning, comparative biology and taxonomic classification.</title>
        <authorList>
            <person name="Goeker M."/>
        </authorList>
    </citation>
    <scope>NUCLEOTIDE SEQUENCE [LARGE SCALE GENOMIC DNA]</scope>
    <source>
        <strain evidence="3 4">DSM 2163</strain>
    </source>
</reference>
<dbReference type="InterPro" id="IPR000352">
    <property type="entry name" value="Pep_chain_release_fac_I"/>
</dbReference>
<dbReference type="PANTHER" id="PTHR43804:SF6">
    <property type="entry name" value="CLASS I PEPTIDE CHAIN RELEASE FACTOR"/>
    <property type="match status" value="1"/>
</dbReference>
<dbReference type="RefSeq" id="WP_183569653.1">
    <property type="nucleotide sequence ID" value="NZ_JACHOP010000009.1"/>
</dbReference>
<gene>
    <name evidence="3" type="ORF">HNR00_002509</name>
</gene>
<evidence type="ECO:0000259" key="2">
    <source>
        <dbReference type="Pfam" id="PF00472"/>
    </source>
</evidence>
<name>A0A840ZLY6_9HYPH</name>